<dbReference type="PATRIC" id="fig|447.4.peg.497"/>
<dbReference type="PROSITE" id="PS50801">
    <property type="entry name" value="STAS"/>
    <property type="match status" value="1"/>
</dbReference>
<dbReference type="Gene3D" id="3.30.750.24">
    <property type="entry name" value="STAS domain"/>
    <property type="match status" value="1"/>
</dbReference>
<feature type="domain" description="STAS" evidence="1">
    <location>
        <begin position="12"/>
        <end position="94"/>
    </location>
</feature>
<proteinExistence type="predicted"/>
<comment type="caution">
    <text evidence="2">The sequence shown here is derived from an EMBL/GenBank/DDBJ whole genome shotgun (WGS) entry which is preliminary data.</text>
</comment>
<dbReference type="STRING" id="447.Lboz_0465"/>
<dbReference type="SUPFAM" id="SSF52091">
    <property type="entry name" value="SpoIIaa-like"/>
    <property type="match status" value="1"/>
</dbReference>
<organism evidence="2 3">
    <name type="scientific">Legionella bozemanae</name>
    <name type="common">Fluoribacter bozemanae</name>
    <dbReference type="NCBI Taxonomy" id="447"/>
    <lineage>
        <taxon>Bacteria</taxon>
        <taxon>Pseudomonadati</taxon>
        <taxon>Pseudomonadota</taxon>
        <taxon>Gammaproteobacteria</taxon>
        <taxon>Legionellales</taxon>
        <taxon>Legionellaceae</taxon>
        <taxon>Legionella</taxon>
    </lineage>
</organism>
<dbReference type="CDD" id="cd07043">
    <property type="entry name" value="STAS_anti-anti-sigma_factors"/>
    <property type="match status" value="1"/>
</dbReference>
<dbReference type="InterPro" id="IPR002645">
    <property type="entry name" value="STAS_dom"/>
</dbReference>
<reference evidence="2 3" key="1">
    <citation type="submission" date="2015-11" db="EMBL/GenBank/DDBJ databases">
        <title>Genomic analysis of 38 Legionella species identifies large and diverse effector repertoires.</title>
        <authorList>
            <person name="Burstein D."/>
            <person name="Amaro F."/>
            <person name="Zusman T."/>
            <person name="Lifshitz Z."/>
            <person name="Cohen O."/>
            <person name="Gilbert J.A."/>
            <person name="Pupko T."/>
            <person name="Shuman H.A."/>
            <person name="Segal G."/>
        </authorList>
    </citation>
    <scope>NUCLEOTIDE SEQUENCE [LARGE SCALE GENOMIC DNA]</scope>
    <source>
        <strain evidence="2 3">WIGA</strain>
    </source>
</reference>
<protein>
    <submittedName>
        <fullName evidence="2">Anti-anti-sigma factor</fullName>
    </submittedName>
</protein>
<name>A0A0W0RZZ5_LEGBO</name>
<accession>A0A0W0RZZ5</accession>
<evidence type="ECO:0000259" key="1">
    <source>
        <dbReference type="PROSITE" id="PS50801"/>
    </source>
</evidence>
<evidence type="ECO:0000313" key="3">
    <source>
        <dbReference type="Proteomes" id="UP000054695"/>
    </source>
</evidence>
<evidence type="ECO:0000313" key="2">
    <source>
        <dbReference type="EMBL" id="KTC76710.1"/>
    </source>
</evidence>
<gene>
    <name evidence="2" type="ORF">Lboz_0465</name>
</gene>
<dbReference type="RefSeq" id="WP_174223911.1">
    <property type="nucleotide sequence ID" value="NZ_CAAAIY010000009.1"/>
</dbReference>
<keyword evidence="3" id="KW-1185">Reference proteome</keyword>
<dbReference type="EMBL" id="LNXU01000003">
    <property type="protein sequence ID" value="KTC76710.1"/>
    <property type="molecule type" value="Genomic_DNA"/>
</dbReference>
<dbReference type="InterPro" id="IPR036513">
    <property type="entry name" value="STAS_dom_sf"/>
</dbReference>
<sequence>MVNHVCFKPGIDLTFKSVVAVRAKLYEALMEDKSDRFSLDLSDVKHCDSAGLALLIEARKLCKKNNKFFEIIGIPDETQSLAEFCGVKRILEAV</sequence>
<dbReference type="AlphaFoldDB" id="A0A0W0RZZ5"/>
<dbReference type="Pfam" id="PF01740">
    <property type="entry name" value="STAS"/>
    <property type="match status" value="1"/>
</dbReference>
<dbReference type="Proteomes" id="UP000054695">
    <property type="component" value="Unassembled WGS sequence"/>
</dbReference>